<accession>A0A0A9CMB8</accession>
<reference evidence="1" key="1">
    <citation type="submission" date="2014-09" db="EMBL/GenBank/DDBJ databases">
        <authorList>
            <person name="Magalhaes I.L.F."/>
            <person name="Oliveira U."/>
            <person name="Santos F.R."/>
            <person name="Vidigal T.H.D.A."/>
            <person name="Brescovit A.D."/>
            <person name="Santos A.J."/>
        </authorList>
    </citation>
    <scope>NUCLEOTIDE SEQUENCE</scope>
    <source>
        <tissue evidence="1">Shoot tissue taken approximately 20 cm above the soil surface</tissue>
    </source>
</reference>
<name>A0A0A9CMB8_ARUDO</name>
<proteinExistence type="predicted"/>
<evidence type="ECO:0000313" key="1">
    <source>
        <dbReference type="EMBL" id="JAD72627.1"/>
    </source>
</evidence>
<dbReference type="AlphaFoldDB" id="A0A0A9CMB8"/>
<reference evidence="1" key="2">
    <citation type="journal article" date="2015" name="Data Brief">
        <title>Shoot transcriptome of the giant reed, Arundo donax.</title>
        <authorList>
            <person name="Barrero R.A."/>
            <person name="Guerrero F.D."/>
            <person name="Moolhuijzen P."/>
            <person name="Goolsby J.A."/>
            <person name="Tidwell J."/>
            <person name="Bellgard S.E."/>
            <person name="Bellgard M.I."/>
        </authorList>
    </citation>
    <scope>NUCLEOTIDE SEQUENCE</scope>
    <source>
        <tissue evidence="1">Shoot tissue taken approximately 20 cm above the soil surface</tissue>
    </source>
</reference>
<sequence length="31" mass="3395">MIDCILRAKATLWHTGPKEIIETSSVALPIS</sequence>
<dbReference type="EMBL" id="GBRH01225268">
    <property type="protein sequence ID" value="JAD72627.1"/>
    <property type="molecule type" value="Transcribed_RNA"/>
</dbReference>
<organism evidence="1">
    <name type="scientific">Arundo donax</name>
    <name type="common">Giant reed</name>
    <name type="synonym">Donax arundinaceus</name>
    <dbReference type="NCBI Taxonomy" id="35708"/>
    <lineage>
        <taxon>Eukaryota</taxon>
        <taxon>Viridiplantae</taxon>
        <taxon>Streptophyta</taxon>
        <taxon>Embryophyta</taxon>
        <taxon>Tracheophyta</taxon>
        <taxon>Spermatophyta</taxon>
        <taxon>Magnoliopsida</taxon>
        <taxon>Liliopsida</taxon>
        <taxon>Poales</taxon>
        <taxon>Poaceae</taxon>
        <taxon>PACMAD clade</taxon>
        <taxon>Arundinoideae</taxon>
        <taxon>Arundineae</taxon>
        <taxon>Arundo</taxon>
    </lineage>
</organism>
<protein>
    <submittedName>
        <fullName evidence="1">Uncharacterized protein</fullName>
    </submittedName>
</protein>